<evidence type="ECO:0000256" key="1">
    <source>
        <dbReference type="SAM" id="MobiDB-lite"/>
    </source>
</evidence>
<comment type="caution">
    <text evidence="3">The sequence shown here is derived from an EMBL/GenBank/DDBJ whole genome shotgun (WGS) entry which is preliminary data.</text>
</comment>
<dbReference type="Gene3D" id="2.130.10.10">
    <property type="entry name" value="YVTN repeat-like/Quinoprotein amine dehydrogenase"/>
    <property type="match status" value="1"/>
</dbReference>
<dbReference type="Proteomes" id="UP000613740">
    <property type="component" value="Unassembled WGS sequence"/>
</dbReference>
<feature type="region of interest" description="Disordered" evidence="1">
    <location>
        <begin position="215"/>
        <end position="240"/>
    </location>
</feature>
<dbReference type="SUPFAM" id="SSF56801">
    <property type="entry name" value="Acetyl-CoA synthetase-like"/>
    <property type="match status" value="1"/>
</dbReference>
<dbReference type="PANTHER" id="PTHR44394:SF1">
    <property type="entry name" value="BETA-ALANINE-ACTIVATING ENZYME"/>
    <property type="match status" value="1"/>
</dbReference>
<proteinExistence type="predicted"/>
<organism evidence="3 4">
    <name type="scientific">Chlamydomonas schloesseri</name>
    <dbReference type="NCBI Taxonomy" id="2026947"/>
    <lineage>
        <taxon>Eukaryota</taxon>
        <taxon>Viridiplantae</taxon>
        <taxon>Chlorophyta</taxon>
        <taxon>core chlorophytes</taxon>
        <taxon>Chlorophyceae</taxon>
        <taxon>CS clade</taxon>
        <taxon>Chlamydomonadales</taxon>
        <taxon>Chlamydomonadaceae</taxon>
        <taxon>Chlamydomonas</taxon>
    </lineage>
</organism>
<dbReference type="OrthoDB" id="549986at2759"/>
<dbReference type="Pfam" id="PF00501">
    <property type="entry name" value="AMP-binding"/>
    <property type="match status" value="2"/>
</dbReference>
<feature type="region of interest" description="Disordered" evidence="1">
    <location>
        <begin position="634"/>
        <end position="661"/>
    </location>
</feature>
<sequence length="1715" mass="172462">MAMRESAPPASAVAGAAAATAAAAAVGPPLVAVYCGASVDYMRMTLAVLAAGCAFLPLDPAWPAARLAAVLQLAAPALLLLPPPPPPPAATHPGRAGGTTSATAPDGSSKWQQVRRSACCPVVEVGPEHWLHPPTTPAVGDNGAVSELGLAYPVVAATVDSSHVSRLVPTPMPYFAVLYTSGSTGVPLGVRMGEAAWLARLRWMQRRYPLRPLQPQHHLGQQQQQQLKQQQQQEEEEQTVGAAMGEAMRVDGGGGSVVCFSTAVSFVDHLWQLLAPLAAAAAAGAAAGPCSVVIPPPECVLQPGVFVELLVAHGVTHLVSVPSILRLLLPALSAARSRLRLQLLVSSGEPLAVAAAAELRRALPPGAALLNLYGSTEVTADCTWFEVPHDDVDVRGAAQRRRLAPNAGAATNTGTWVPAGWPLGDTQILIAPPLQSAEPGQQVNDGGSSGGTGPQRVAVEPLPAGEVGEVWVSGSCLSPGYHLSPAEEAATAAAAAAARFVCVQLPAAQVGRVVTAAGVVPRAAATYFRTGDVGYITPPTSSQLHVPASEHDTAGVGGISTSDPSAACIANATGGSGDGGGSGGGCLVLLGRLDAQLKLAGGVRLNLSELEAALASHPDVAEAAAVLLPRPPPHSLTSGMAGASEGANSGAAAPPAAAGGDGVPAAPPVVAGYVVLVTSQGPGAADAAAARAGGPSGSVGPALPLAHVRPQLEPQLRQWVEERLPARGGLQLQLLVLGRLPRNPAGKLLRGQLPPASPAPTSPLPLAAASVQPPPTSGWNVELSNQQHQAQQQQDLELEQRRAGPRKSQRGLPPAPPPSEVEVMRALVAATGLTALEATSDIFRAGATSLAAAEAAGLLGIDVRLLLAYPTARRLAAALRAGIELPAAPEGEGGGSLMDSKLGETDAGGASEPPATKRARLGEAAAAAAAAGPGPKTEMTLQAPLVSSAPASAVSILTSGADATAAAADAARSGGAATVACADEPGAATTSVVTVGPAAALRLREAVRNCQRLIWRSGAGRGGELVPTTGAAAAATTGNVKGHATSASEGARVAQTGVAVHTPPASGHADVQAEAIRLLRPHGCWRYQLGRCVDAPVIHLSLVAPCRAVQAAEVEEAQPQGQLRREGRTAVVEMELELVLACSHDGDVACLDAGSGLPYWHVRLPARAEAGMAVAWGPGAGTAAAPDGGPPPACAYTRMDEEALRAELAGAIQELYVVVACGDGRLYSLRLQDGMAPGAAPALAATAADAGARPTVQRSTVAAGQATDGKWAVDCGGEFKCAPVTDPWLGCVWATGHGRALVVMRPPAQLLARYEVGAPMSTPVAFAELPAGAAATASPAITAASGASGRAATGQTRQGLALLTALNGGVTALRVRLSDDLALSSTAAGARCRFAEQVWLEPLWTVHGHAPVFSAPLLVAMRMPMATPAAPALVREGNAAVTQELIIGDAGSGRPGTLAVIGHVDGCVRALWADAPLAGSCGTAAKPGAERQSERACAGGSAAPTPAPSTSWSLQLRGNLFADLVLLPHPDAEAGDAAAESRGLWPRGSGMPHGKVALAATHAGLLYGIDVAFGQALWHIDLQCGPISAAPAAVCFAVSGAAVLPAGVMARRTLSAGLARSVAVVGETTDVDAVVAVLASSGSLAFAALGVQGRELLACVQGFRMPAETFSSPAVTWPALRAATLGAGQPPAPPVLAELLFGCRDDCVYSVKLQS</sequence>
<dbReference type="PANTHER" id="PTHR44394">
    <property type="entry name" value="BETA-ALANINE-ACTIVATING ENZYME"/>
    <property type="match status" value="1"/>
</dbReference>
<feature type="region of interest" description="Disordered" evidence="1">
    <location>
        <begin position="84"/>
        <end position="110"/>
    </location>
</feature>
<dbReference type="InterPro" id="IPR052091">
    <property type="entry name" value="Beta-ala_Activ/Resist"/>
</dbReference>
<evidence type="ECO:0000313" key="4">
    <source>
        <dbReference type="Proteomes" id="UP000613740"/>
    </source>
</evidence>
<keyword evidence="4" id="KW-1185">Reference proteome</keyword>
<accession>A0A835WTH9</accession>
<feature type="region of interest" description="Disordered" evidence="1">
    <location>
        <begin position="886"/>
        <end position="916"/>
    </location>
</feature>
<evidence type="ECO:0000259" key="2">
    <source>
        <dbReference type="Pfam" id="PF00501"/>
    </source>
</evidence>
<feature type="region of interest" description="Disordered" evidence="1">
    <location>
        <begin position="747"/>
        <end position="819"/>
    </location>
</feature>
<feature type="compositionally biased region" description="Low complexity" evidence="1">
    <location>
        <begin position="786"/>
        <end position="795"/>
    </location>
</feature>
<feature type="region of interest" description="Disordered" evidence="1">
    <location>
        <begin position="437"/>
        <end position="457"/>
    </location>
</feature>
<protein>
    <recommendedName>
        <fullName evidence="2">AMP-dependent synthetase/ligase domain-containing protein</fullName>
    </recommendedName>
</protein>
<dbReference type="SUPFAM" id="SSF50998">
    <property type="entry name" value="Quinoprotein alcohol dehydrogenase-like"/>
    <property type="match status" value="1"/>
</dbReference>
<feature type="domain" description="AMP-dependent synthetase/ligase" evidence="2">
    <location>
        <begin position="30"/>
        <end position="205"/>
    </location>
</feature>
<dbReference type="Gene3D" id="3.40.50.12780">
    <property type="entry name" value="N-terminal domain of ligase-like"/>
    <property type="match status" value="1"/>
</dbReference>
<dbReference type="InterPro" id="IPR042099">
    <property type="entry name" value="ANL_N_sf"/>
</dbReference>
<dbReference type="InterPro" id="IPR000873">
    <property type="entry name" value="AMP-dep_synth/lig_dom"/>
</dbReference>
<dbReference type="InterPro" id="IPR045851">
    <property type="entry name" value="AMP-bd_C_sf"/>
</dbReference>
<reference evidence="3" key="1">
    <citation type="journal article" date="2020" name="bioRxiv">
        <title>Comparative genomics of Chlamydomonas.</title>
        <authorList>
            <person name="Craig R.J."/>
            <person name="Hasan A.R."/>
            <person name="Ness R.W."/>
            <person name="Keightley P.D."/>
        </authorList>
    </citation>
    <scope>NUCLEOTIDE SEQUENCE</scope>
    <source>
        <strain evidence="3">CCAP 11/173</strain>
    </source>
</reference>
<feature type="compositionally biased region" description="Low complexity" evidence="1">
    <location>
        <begin position="638"/>
        <end position="658"/>
    </location>
</feature>
<evidence type="ECO:0000313" key="3">
    <source>
        <dbReference type="EMBL" id="KAG2453445.1"/>
    </source>
</evidence>
<dbReference type="Gene3D" id="3.30.300.30">
    <property type="match status" value="1"/>
</dbReference>
<name>A0A835WTH9_9CHLO</name>
<feature type="domain" description="AMP-dependent synthetase/ligase" evidence="2">
    <location>
        <begin position="290"/>
        <end position="391"/>
    </location>
</feature>
<feature type="compositionally biased region" description="Low complexity" evidence="1">
    <location>
        <begin position="221"/>
        <end position="232"/>
    </location>
</feature>
<dbReference type="InterPro" id="IPR015943">
    <property type="entry name" value="WD40/YVTN_repeat-like_dom_sf"/>
</dbReference>
<dbReference type="EMBL" id="JAEHOD010000003">
    <property type="protein sequence ID" value="KAG2453445.1"/>
    <property type="molecule type" value="Genomic_DNA"/>
</dbReference>
<dbReference type="GO" id="GO:0043041">
    <property type="term" value="P:amino acid activation for nonribosomal peptide biosynthetic process"/>
    <property type="evidence" value="ECO:0007669"/>
    <property type="project" value="TreeGrafter"/>
</dbReference>
<gene>
    <name evidence="3" type="ORF">HYH02_001666</name>
</gene>
<dbReference type="InterPro" id="IPR011047">
    <property type="entry name" value="Quinoprotein_ADH-like_sf"/>
</dbReference>